<dbReference type="SMART" id="SM00399">
    <property type="entry name" value="ZnF_C4"/>
    <property type="match status" value="1"/>
</dbReference>
<dbReference type="PANTHER" id="PTHR24082:SF283">
    <property type="entry name" value="NUCLEAR HORMONE RECEPTOR HR96"/>
    <property type="match status" value="1"/>
</dbReference>
<gene>
    <name evidence="10" type="ORF">ONB1V03_LOCUS1690</name>
</gene>
<evidence type="ECO:0000313" key="10">
    <source>
        <dbReference type="EMBL" id="CAD7638952.1"/>
    </source>
</evidence>
<evidence type="ECO:0000256" key="1">
    <source>
        <dbReference type="ARBA" id="ARBA00022723"/>
    </source>
</evidence>
<keyword evidence="11" id="KW-1185">Reference proteome</keyword>
<reference evidence="10" key="1">
    <citation type="submission" date="2020-11" db="EMBL/GenBank/DDBJ databases">
        <authorList>
            <person name="Tran Van P."/>
        </authorList>
    </citation>
    <scope>NUCLEOTIDE SEQUENCE</scope>
</reference>
<evidence type="ECO:0000256" key="8">
    <source>
        <dbReference type="ARBA" id="ARBA00023242"/>
    </source>
</evidence>
<keyword evidence="2" id="KW-0863">Zinc-finger</keyword>
<dbReference type="GO" id="GO:0045944">
    <property type="term" value="P:positive regulation of transcription by RNA polymerase II"/>
    <property type="evidence" value="ECO:0007669"/>
    <property type="project" value="TreeGrafter"/>
</dbReference>
<dbReference type="PROSITE" id="PS51030">
    <property type="entry name" value="NUCLEAR_REC_DBD_2"/>
    <property type="match status" value="1"/>
</dbReference>
<keyword evidence="5" id="KW-0238">DNA-binding</keyword>
<name>A0A7R9LCN2_9ACAR</name>
<dbReference type="Pfam" id="PF00105">
    <property type="entry name" value="zf-C4"/>
    <property type="match status" value="2"/>
</dbReference>
<dbReference type="AlphaFoldDB" id="A0A7R9LCN2"/>
<keyword evidence="4" id="KW-0805">Transcription regulation</keyword>
<proteinExistence type="predicted"/>
<dbReference type="GO" id="GO:0008270">
    <property type="term" value="F:zinc ion binding"/>
    <property type="evidence" value="ECO:0007669"/>
    <property type="project" value="UniProtKB-KW"/>
</dbReference>
<evidence type="ECO:0000256" key="2">
    <source>
        <dbReference type="ARBA" id="ARBA00022771"/>
    </source>
</evidence>
<feature type="non-terminal residue" evidence="10">
    <location>
        <position position="191"/>
    </location>
</feature>
<evidence type="ECO:0000256" key="7">
    <source>
        <dbReference type="ARBA" id="ARBA00023170"/>
    </source>
</evidence>
<dbReference type="GO" id="GO:0000978">
    <property type="term" value="F:RNA polymerase II cis-regulatory region sequence-specific DNA binding"/>
    <property type="evidence" value="ECO:0007669"/>
    <property type="project" value="TreeGrafter"/>
</dbReference>
<dbReference type="InterPro" id="IPR001628">
    <property type="entry name" value="Znf_hrmn_rcpt"/>
</dbReference>
<dbReference type="Gene3D" id="1.10.565.10">
    <property type="entry name" value="Retinoid X Receptor"/>
    <property type="match status" value="1"/>
</dbReference>
<dbReference type="InterPro" id="IPR050234">
    <property type="entry name" value="Nuclear_hormone_rcpt_NR1"/>
</dbReference>
<dbReference type="InterPro" id="IPR013088">
    <property type="entry name" value="Znf_NHR/GATA"/>
</dbReference>
<feature type="domain" description="Nuclear receptor" evidence="9">
    <location>
        <begin position="1"/>
        <end position="46"/>
    </location>
</feature>
<dbReference type="SUPFAM" id="SSF48508">
    <property type="entry name" value="Nuclear receptor ligand-binding domain"/>
    <property type="match status" value="1"/>
</dbReference>
<accession>A0A7R9LCN2</accession>
<keyword evidence="7" id="KW-0675">Receptor</keyword>
<evidence type="ECO:0000256" key="5">
    <source>
        <dbReference type="ARBA" id="ARBA00023125"/>
    </source>
</evidence>
<dbReference type="Proteomes" id="UP000728032">
    <property type="component" value="Unassembled WGS sequence"/>
</dbReference>
<protein>
    <recommendedName>
        <fullName evidence="9">Nuclear receptor domain-containing protein</fullName>
    </recommendedName>
</protein>
<organism evidence="10">
    <name type="scientific">Oppiella nova</name>
    <dbReference type="NCBI Taxonomy" id="334625"/>
    <lineage>
        <taxon>Eukaryota</taxon>
        <taxon>Metazoa</taxon>
        <taxon>Ecdysozoa</taxon>
        <taxon>Arthropoda</taxon>
        <taxon>Chelicerata</taxon>
        <taxon>Arachnida</taxon>
        <taxon>Acari</taxon>
        <taxon>Acariformes</taxon>
        <taxon>Sarcoptiformes</taxon>
        <taxon>Oribatida</taxon>
        <taxon>Brachypylina</taxon>
        <taxon>Oppioidea</taxon>
        <taxon>Oppiidae</taxon>
        <taxon>Oppiella</taxon>
    </lineage>
</organism>
<dbReference type="GO" id="GO:0004879">
    <property type="term" value="F:nuclear receptor activity"/>
    <property type="evidence" value="ECO:0007669"/>
    <property type="project" value="TreeGrafter"/>
</dbReference>
<dbReference type="PANTHER" id="PTHR24082">
    <property type="entry name" value="NUCLEAR HORMONE RECEPTOR"/>
    <property type="match status" value="1"/>
</dbReference>
<evidence type="ECO:0000259" key="9">
    <source>
        <dbReference type="PROSITE" id="PS51030"/>
    </source>
</evidence>
<keyword evidence="6" id="KW-0804">Transcription</keyword>
<sequence>MTNWYQKYKCRFGDNCVITEESRKLCQKCRLKKCFAVGMKKEWILNEEEKEYRRQRIEENRKYREMHHMMSQKLTKLQIRLISEREPTLTIPKFNTVHELMAYDILKAALHYNSYKKCWTIETIMPILLFNPERPNIINRDMIELQQQLYIYLLQKYLSLNIPIESTSINFCAITCQSCKAFFRRNAYNFE</sequence>
<keyword evidence="1" id="KW-0479">Metal-binding</keyword>
<dbReference type="SUPFAM" id="SSF57716">
    <property type="entry name" value="Glucocorticoid receptor-like (DNA-binding domain)"/>
    <property type="match status" value="1"/>
</dbReference>
<keyword evidence="8" id="KW-0539">Nucleus</keyword>
<dbReference type="InterPro" id="IPR035500">
    <property type="entry name" value="NHR-like_dom_sf"/>
</dbReference>
<evidence type="ECO:0000256" key="6">
    <source>
        <dbReference type="ARBA" id="ARBA00023163"/>
    </source>
</evidence>
<dbReference type="GO" id="GO:0030154">
    <property type="term" value="P:cell differentiation"/>
    <property type="evidence" value="ECO:0007669"/>
    <property type="project" value="TreeGrafter"/>
</dbReference>
<evidence type="ECO:0000256" key="3">
    <source>
        <dbReference type="ARBA" id="ARBA00022833"/>
    </source>
</evidence>
<dbReference type="EMBL" id="CAJPVJ010000328">
    <property type="protein sequence ID" value="CAG2162090.1"/>
    <property type="molecule type" value="Genomic_DNA"/>
</dbReference>
<evidence type="ECO:0000313" key="11">
    <source>
        <dbReference type="Proteomes" id="UP000728032"/>
    </source>
</evidence>
<keyword evidence="3" id="KW-0862">Zinc</keyword>
<dbReference type="Gene3D" id="3.30.50.10">
    <property type="entry name" value="Erythroid Transcription Factor GATA-1, subunit A"/>
    <property type="match status" value="1"/>
</dbReference>
<evidence type="ECO:0000256" key="4">
    <source>
        <dbReference type="ARBA" id="ARBA00023015"/>
    </source>
</evidence>
<dbReference type="EMBL" id="OC915153">
    <property type="protein sequence ID" value="CAD7638952.1"/>
    <property type="molecule type" value="Genomic_DNA"/>
</dbReference>
<dbReference type="OrthoDB" id="6535075at2759"/>
<dbReference type="GO" id="GO:0000122">
    <property type="term" value="P:negative regulation of transcription by RNA polymerase II"/>
    <property type="evidence" value="ECO:0007669"/>
    <property type="project" value="TreeGrafter"/>
</dbReference>